<dbReference type="InterPro" id="IPR052163">
    <property type="entry name" value="DGC-Regulatory_Protein"/>
</dbReference>
<evidence type="ECO:0000313" key="7">
    <source>
        <dbReference type="Proteomes" id="UP000288246"/>
    </source>
</evidence>
<dbReference type="FunFam" id="3.30.70.270:FF:000001">
    <property type="entry name" value="Diguanylate cyclase domain protein"/>
    <property type="match status" value="1"/>
</dbReference>
<dbReference type="CDD" id="cd01949">
    <property type="entry name" value="GGDEF"/>
    <property type="match status" value="1"/>
</dbReference>
<evidence type="ECO:0000256" key="3">
    <source>
        <dbReference type="ARBA" id="ARBA00023163"/>
    </source>
</evidence>
<dbReference type="CDD" id="cd06267">
    <property type="entry name" value="PBP1_LacI_sugar_binding-like"/>
    <property type="match status" value="1"/>
</dbReference>
<dbReference type="PROSITE" id="PS50887">
    <property type="entry name" value="GGDEF"/>
    <property type="match status" value="1"/>
</dbReference>
<evidence type="ECO:0000313" key="6">
    <source>
        <dbReference type="EMBL" id="GCD21814.1"/>
    </source>
</evidence>
<feature type="domain" description="GGDEF" evidence="5">
    <location>
        <begin position="514"/>
        <end position="648"/>
    </location>
</feature>
<organism evidence="6 7">
    <name type="scientific">Cellulomonas algicola</name>
    <dbReference type="NCBI Taxonomy" id="2071633"/>
    <lineage>
        <taxon>Bacteria</taxon>
        <taxon>Bacillati</taxon>
        <taxon>Actinomycetota</taxon>
        <taxon>Actinomycetes</taxon>
        <taxon>Micrococcales</taxon>
        <taxon>Cellulomonadaceae</taxon>
        <taxon>Cellulomonas</taxon>
    </lineage>
</organism>
<gene>
    <name evidence="6" type="ORF">CTKZ_33760</name>
</gene>
<dbReference type="NCBIfam" id="TIGR00254">
    <property type="entry name" value="GGDEF"/>
    <property type="match status" value="1"/>
</dbReference>
<dbReference type="InterPro" id="IPR046335">
    <property type="entry name" value="LacI/GalR-like_sensor"/>
</dbReference>
<dbReference type="Gene3D" id="3.40.50.2300">
    <property type="match status" value="2"/>
</dbReference>
<keyword evidence="2" id="KW-0238">DNA-binding</keyword>
<protein>
    <recommendedName>
        <fullName evidence="5">GGDEF domain-containing protein</fullName>
    </recommendedName>
</protein>
<dbReference type="Proteomes" id="UP000288246">
    <property type="component" value="Unassembled WGS sequence"/>
</dbReference>
<evidence type="ECO:0000256" key="2">
    <source>
        <dbReference type="ARBA" id="ARBA00023125"/>
    </source>
</evidence>
<sequence length="654" mass="69038">MADGLLDGGRRRPSGDPLVCVLSPFIGGPFYGRVLNGTQRGARRTASRLLVVQTLDAASFRIDAHTVPEHLPPVAHDHVEGFVVPVGAVADDYVQDLHASGADVVLVGHSLPGITSVRADNAAGVAAAVAHLAAHGHARIAFAGFRGAPDVAERYDGYRDGLHAAGIAPADDLVYDAPDNLEGGGAVAARAMLAAGLPSTAVVCGTDLNAIGLMRVLREAGHDVPGDQAVVGFDDIDRARFESPGLASVAQPMEAIGATAVELLRDRRAAAEGPRTVRVPTTFVPRESCGCPVERPAPGTADADRADRADDARERTFAGARALGRTLAMHYELTMDLLHTPDEDPAALRWMRHTFARAGCLGLWTTGERSVPDPDARTLRVTGTYERSPDGDAAGPVATHPVARRTGVRSFPPRDVIALARDPEDVVLVVPAKVNDSDWGLLTFVGPLQTGVENGRESPYQCTALLTVALELRHQEEQLRRAALHDPLTGLPNRALFTEQLQRSVTRAQHHMHYHFGVLFLDLDGFKEVNDSLGHAVGDEVLVAVAGRISRAVRANDLAARLGGDEFVVLLDGMSSTADATAVAERLSRALLEPLDVGGTTVQVGVSVGIATSERVPGTADDVMRDADAAMYRVKQARAAAALEGLTTRGVGGR</sequence>
<dbReference type="OrthoDB" id="23692at2"/>
<dbReference type="GO" id="GO:0003677">
    <property type="term" value="F:DNA binding"/>
    <property type="evidence" value="ECO:0007669"/>
    <property type="project" value="UniProtKB-KW"/>
</dbReference>
<evidence type="ECO:0000256" key="4">
    <source>
        <dbReference type="SAM" id="MobiDB-lite"/>
    </source>
</evidence>
<dbReference type="EMBL" id="BHYL01000350">
    <property type="protein sequence ID" value="GCD21814.1"/>
    <property type="molecule type" value="Genomic_DNA"/>
</dbReference>
<evidence type="ECO:0000256" key="1">
    <source>
        <dbReference type="ARBA" id="ARBA00023015"/>
    </source>
</evidence>
<dbReference type="InterPro" id="IPR043128">
    <property type="entry name" value="Rev_trsase/Diguanyl_cyclase"/>
</dbReference>
<comment type="caution">
    <text evidence="6">The sequence shown here is derived from an EMBL/GenBank/DDBJ whole genome shotgun (WGS) entry which is preliminary data.</text>
</comment>
<dbReference type="Pfam" id="PF00990">
    <property type="entry name" value="GGDEF"/>
    <property type="match status" value="1"/>
</dbReference>
<evidence type="ECO:0000259" key="5">
    <source>
        <dbReference type="PROSITE" id="PS50887"/>
    </source>
</evidence>
<dbReference type="PANTHER" id="PTHR46663:SF2">
    <property type="entry name" value="GGDEF DOMAIN-CONTAINING PROTEIN"/>
    <property type="match status" value="1"/>
</dbReference>
<dbReference type="PANTHER" id="PTHR46663">
    <property type="entry name" value="DIGUANYLATE CYCLASE DGCT-RELATED"/>
    <property type="match status" value="1"/>
</dbReference>
<feature type="compositionally biased region" description="Basic and acidic residues" evidence="4">
    <location>
        <begin position="302"/>
        <end position="311"/>
    </location>
</feature>
<dbReference type="Gene3D" id="3.30.70.270">
    <property type="match status" value="1"/>
</dbReference>
<dbReference type="SMART" id="SM00267">
    <property type="entry name" value="GGDEF"/>
    <property type="match status" value="1"/>
</dbReference>
<keyword evidence="7" id="KW-1185">Reference proteome</keyword>
<dbReference type="RefSeq" id="WP_124344344.1">
    <property type="nucleotide sequence ID" value="NZ_BHYL01000350.1"/>
</dbReference>
<keyword evidence="1" id="KW-0805">Transcription regulation</keyword>
<dbReference type="Pfam" id="PF13377">
    <property type="entry name" value="Peripla_BP_3"/>
    <property type="match status" value="1"/>
</dbReference>
<name>A0A401V4H2_9CELL</name>
<dbReference type="InterPro" id="IPR029787">
    <property type="entry name" value="Nucleotide_cyclase"/>
</dbReference>
<reference evidence="6 7" key="1">
    <citation type="submission" date="2018-11" db="EMBL/GenBank/DDBJ databases">
        <title>Draft genome sequence of Cellulomonas takizawaensis strain TKZ-21.</title>
        <authorList>
            <person name="Yamamura H."/>
            <person name="Hayashi T."/>
            <person name="Hamada M."/>
            <person name="Serisawa Y."/>
            <person name="Matsuyama K."/>
            <person name="Nakagawa Y."/>
            <person name="Otoguro M."/>
            <person name="Yanagida F."/>
            <person name="Hayakawa M."/>
        </authorList>
    </citation>
    <scope>NUCLEOTIDE SEQUENCE [LARGE SCALE GENOMIC DNA]</scope>
    <source>
        <strain evidence="6 7">TKZ-21</strain>
    </source>
</reference>
<dbReference type="InterPro" id="IPR028082">
    <property type="entry name" value="Peripla_BP_I"/>
</dbReference>
<keyword evidence="3" id="KW-0804">Transcription</keyword>
<accession>A0A401V4H2</accession>
<feature type="region of interest" description="Disordered" evidence="4">
    <location>
        <begin position="290"/>
        <end position="311"/>
    </location>
</feature>
<dbReference type="AlphaFoldDB" id="A0A401V4H2"/>
<dbReference type="SUPFAM" id="SSF55073">
    <property type="entry name" value="Nucleotide cyclase"/>
    <property type="match status" value="1"/>
</dbReference>
<proteinExistence type="predicted"/>
<dbReference type="SUPFAM" id="SSF53822">
    <property type="entry name" value="Periplasmic binding protein-like I"/>
    <property type="match status" value="1"/>
</dbReference>
<dbReference type="InterPro" id="IPR000160">
    <property type="entry name" value="GGDEF_dom"/>
</dbReference>